<proteinExistence type="predicted"/>
<evidence type="ECO:0000313" key="2">
    <source>
        <dbReference type="EMBL" id="ACV68607.1"/>
    </source>
</evidence>
<feature type="region of interest" description="Disordered" evidence="1">
    <location>
        <begin position="36"/>
        <end position="70"/>
    </location>
</feature>
<reference evidence="2 3" key="2">
    <citation type="journal article" date="2010" name="Stand. Genomic Sci.">
        <title>Complete genome sequence of Desulfohalobium retbaense type strain (HR(100)).</title>
        <authorList>
            <person name="Spring S."/>
            <person name="Nolan M."/>
            <person name="Lapidus A."/>
            <person name="Glavina Del Rio T."/>
            <person name="Copeland A."/>
            <person name="Tice H."/>
            <person name="Cheng J.F."/>
            <person name="Lucas S."/>
            <person name="Land M."/>
            <person name="Chen F."/>
            <person name="Bruce D."/>
            <person name="Goodwin L."/>
            <person name="Pitluck S."/>
            <person name="Ivanova N."/>
            <person name="Mavromatis K."/>
            <person name="Mikhailova N."/>
            <person name="Pati A."/>
            <person name="Chen A."/>
            <person name="Palaniappan K."/>
            <person name="Hauser L."/>
            <person name="Chang Y.J."/>
            <person name="Jeffries C.D."/>
            <person name="Munk C."/>
            <person name="Kiss H."/>
            <person name="Chain P."/>
            <person name="Han C."/>
            <person name="Brettin T."/>
            <person name="Detter J.C."/>
            <person name="Schuler E."/>
            <person name="Goker M."/>
            <person name="Rohde M."/>
            <person name="Bristow J."/>
            <person name="Eisen J.A."/>
            <person name="Markowitz V."/>
            <person name="Hugenholtz P."/>
            <person name="Kyrpides N.C."/>
            <person name="Klenk H.P."/>
        </authorList>
    </citation>
    <scope>NUCLEOTIDE SEQUENCE [LARGE SCALE GENOMIC DNA]</scope>
    <source>
        <strain evidence="2 3">DSM 5692</strain>
    </source>
</reference>
<dbReference type="EMBL" id="CP001734">
    <property type="protein sequence ID" value="ACV68607.1"/>
    <property type="molecule type" value="Genomic_DNA"/>
</dbReference>
<gene>
    <name evidence="2" type="ordered locus">Dret_1319</name>
</gene>
<dbReference type="KEGG" id="drt:Dret_1319"/>
<reference evidence="3" key="1">
    <citation type="submission" date="2009-09" db="EMBL/GenBank/DDBJ databases">
        <title>The complete chromosome of Desulfohalobium retbaense DSM 5692.</title>
        <authorList>
            <consortium name="US DOE Joint Genome Institute (JGI-PGF)"/>
            <person name="Lucas S."/>
            <person name="Copeland A."/>
            <person name="Lapidus A."/>
            <person name="Glavina del Rio T."/>
            <person name="Dalin E."/>
            <person name="Tice H."/>
            <person name="Bruce D."/>
            <person name="Goodwin L."/>
            <person name="Pitluck S."/>
            <person name="Kyrpides N."/>
            <person name="Mavromatis K."/>
            <person name="Ivanova N."/>
            <person name="Mikhailova N."/>
            <person name="Munk A.C."/>
            <person name="Brettin T."/>
            <person name="Detter J.C."/>
            <person name="Han C."/>
            <person name="Tapia R."/>
            <person name="Larimer F."/>
            <person name="Land M."/>
            <person name="Hauser L."/>
            <person name="Markowitz V."/>
            <person name="Cheng J.-F."/>
            <person name="Hugenholtz P."/>
            <person name="Woyke T."/>
            <person name="Wu D."/>
            <person name="Spring S."/>
            <person name="Klenk H.-P."/>
            <person name="Eisen J.A."/>
        </authorList>
    </citation>
    <scope>NUCLEOTIDE SEQUENCE [LARGE SCALE GENOMIC DNA]</scope>
    <source>
        <strain evidence="3">DSM 5692</strain>
    </source>
</reference>
<dbReference type="HOGENOM" id="CLU_2751252_0_0_7"/>
<dbReference type="STRING" id="485915.Dret_1319"/>
<sequence>MQITADSFASLQFTIGWESGEARHTEHILAQKANLWRDQFPPRRQRTADWRPTGPEHHSRIRTGRPPAPP</sequence>
<dbReference type="Proteomes" id="UP000001052">
    <property type="component" value="Chromosome"/>
</dbReference>
<accession>C8X2G0</accession>
<name>C8X2G0_DESRD</name>
<feature type="compositionally biased region" description="Basic and acidic residues" evidence="1">
    <location>
        <begin position="46"/>
        <end position="58"/>
    </location>
</feature>
<keyword evidence="3" id="KW-1185">Reference proteome</keyword>
<organism evidence="2 3">
    <name type="scientific">Desulfohalobium retbaense (strain ATCC 49708 / DSM 5692 / JCM 16813 / HR100)</name>
    <dbReference type="NCBI Taxonomy" id="485915"/>
    <lineage>
        <taxon>Bacteria</taxon>
        <taxon>Pseudomonadati</taxon>
        <taxon>Thermodesulfobacteriota</taxon>
        <taxon>Desulfovibrionia</taxon>
        <taxon>Desulfovibrionales</taxon>
        <taxon>Desulfohalobiaceae</taxon>
        <taxon>Desulfohalobium</taxon>
    </lineage>
</organism>
<evidence type="ECO:0000256" key="1">
    <source>
        <dbReference type="SAM" id="MobiDB-lite"/>
    </source>
</evidence>
<evidence type="ECO:0000313" key="3">
    <source>
        <dbReference type="Proteomes" id="UP000001052"/>
    </source>
</evidence>
<protein>
    <submittedName>
        <fullName evidence="2">Uncharacterized protein</fullName>
    </submittedName>
</protein>
<dbReference type="AlphaFoldDB" id="C8X2G0"/>